<gene>
    <name evidence="2" type="ORF">HD593_009912</name>
</gene>
<name>A0A7X0P4I9_9ACTN</name>
<dbReference type="Proteomes" id="UP000565579">
    <property type="component" value="Unassembled WGS sequence"/>
</dbReference>
<keyword evidence="3" id="KW-1185">Reference proteome</keyword>
<accession>A0A7X0P4I9</accession>
<evidence type="ECO:0000313" key="3">
    <source>
        <dbReference type="Proteomes" id="UP000565579"/>
    </source>
</evidence>
<comment type="caution">
    <text evidence="2">The sequence shown here is derived from an EMBL/GenBank/DDBJ whole genome shotgun (WGS) entry which is preliminary data.</text>
</comment>
<dbReference type="AlphaFoldDB" id="A0A7X0P4I9"/>
<protein>
    <recommendedName>
        <fullName evidence="1">DUF6745 domain-containing protein</fullName>
    </recommendedName>
</protein>
<evidence type="ECO:0000313" key="2">
    <source>
        <dbReference type="EMBL" id="MBB6555117.1"/>
    </source>
</evidence>
<feature type="domain" description="DUF6745" evidence="1">
    <location>
        <begin position="184"/>
        <end position="390"/>
    </location>
</feature>
<dbReference type="RefSeq" id="WP_185109754.1">
    <property type="nucleotide sequence ID" value="NZ_BAAAXY010000305.1"/>
</dbReference>
<dbReference type="InterPro" id="IPR046633">
    <property type="entry name" value="DUF6745"/>
</dbReference>
<dbReference type="Pfam" id="PF20530">
    <property type="entry name" value="DUF6745"/>
    <property type="match status" value="1"/>
</dbReference>
<evidence type="ECO:0000259" key="1">
    <source>
        <dbReference type="Pfam" id="PF20530"/>
    </source>
</evidence>
<organism evidence="2 3">
    <name type="scientific">Nonomuraea rubra</name>
    <dbReference type="NCBI Taxonomy" id="46180"/>
    <lineage>
        <taxon>Bacteria</taxon>
        <taxon>Bacillati</taxon>
        <taxon>Actinomycetota</taxon>
        <taxon>Actinomycetes</taxon>
        <taxon>Streptosporangiales</taxon>
        <taxon>Streptosporangiaceae</taxon>
        <taxon>Nonomuraea</taxon>
    </lineage>
</organism>
<reference evidence="2 3" key="1">
    <citation type="submission" date="2020-08" db="EMBL/GenBank/DDBJ databases">
        <title>Sequencing the genomes of 1000 actinobacteria strains.</title>
        <authorList>
            <person name="Klenk H.-P."/>
        </authorList>
    </citation>
    <scope>NUCLEOTIDE SEQUENCE [LARGE SCALE GENOMIC DNA]</scope>
    <source>
        <strain evidence="2 3">DSM 43768</strain>
    </source>
</reference>
<dbReference type="EMBL" id="JACHMI010000001">
    <property type="protein sequence ID" value="MBB6555117.1"/>
    <property type="molecule type" value="Genomic_DNA"/>
</dbReference>
<sequence length="390" mass="42446">MATLTWEQVTVATGHAEGAEEAVRQAYREAGLAEPERVLVLPSPLAGAVVAAWLTGGETVRAGLERAGLLRDGLGRGLGGLLTDGLGFDGLLTDGRRLGSLDPGRSVRDAVRTGPWERARAAAYARLGHAGWAQLWAETGGRLWPQAERLVSDLRRAIADRGAALDTALGTDTDLAAERFGESLRNVTLDAVLGQHDAPWLSAFDGLGGVDGLGGLKRVAERAGWWWPYERLAIITGRPIELHLDDLGRPHRADGPALSYADGFALHAWHGMPVPPEFGATMTVLTPERIRSEANTELRRAMLEHFGLDRYLAESGAQPVHSDETGVLWRIELPDDEPLAMVEVVNSTPEPDGTSRTYFLRVPPWVRRAREGVAWTFGLTEDDYRPQRET</sequence>
<proteinExistence type="predicted"/>